<organism evidence="3 4">
    <name type="scientific">Vibrio cincinnatiensis DSM 19608</name>
    <dbReference type="NCBI Taxonomy" id="1123491"/>
    <lineage>
        <taxon>Bacteria</taxon>
        <taxon>Pseudomonadati</taxon>
        <taxon>Pseudomonadota</taxon>
        <taxon>Gammaproteobacteria</taxon>
        <taxon>Vibrionales</taxon>
        <taxon>Vibrionaceae</taxon>
        <taxon>Vibrio</taxon>
    </lineage>
</organism>
<name>A0A1T4Q7G3_VIBCI</name>
<evidence type="ECO:0000256" key="2">
    <source>
        <dbReference type="SAM" id="Phobius"/>
    </source>
</evidence>
<feature type="region of interest" description="Disordered" evidence="1">
    <location>
        <begin position="148"/>
        <end position="170"/>
    </location>
</feature>
<reference evidence="4" key="1">
    <citation type="submission" date="2017-02" db="EMBL/GenBank/DDBJ databases">
        <authorList>
            <person name="Varghese N."/>
            <person name="Submissions S."/>
        </authorList>
    </citation>
    <scope>NUCLEOTIDE SEQUENCE [LARGE SCALE GENOMIC DNA]</scope>
    <source>
        <strain evidence="4">DSM 19608</strain>
    </source>
</reference>
<evidence type="ECO:0000313" key="4">
    <source>
        <dbReference type="Proteomes" id="UP000190834"/>
    </source>
</evidence>
<keyword evidence="2" id="KW-0812">Transmembrane</keyword>
<keyword evidence="4" id="KW-1185">Reference proteome</keyword>
<sequence length="170" mass="19703">MGEPPSFLLLSQIEKSMIKKRYRNHGSITKPFLWQTVFWLLLSLLALVFATLIYFSYQDYVHPKQVYGSWIEIGTPAHLTEVLTFNEQGVFRNERLISTQFAFDGRNIEVTTGGGMAIYQLSGTQRSPQLRRVEPLIPHQRFIREGYEHTISTDPAPTRRSAVSEHFREK</sequence>
<gene>
    <name evidence="3" type="ORF">SAMN02745782_02029</name>
</gene>
<dbReference type="InterPro" id="IPR021271">
    <property type="entry name" value="DUF2850"/>
</dbReference>
<dbReference type="AlphaFoldDB" id="A0A1T4Q7G3"/>
<feature type="transmembrane region" description="Helical" evidence="2">
    <location>
        <begin position="32"/>
        <end position="55"/>
    </location>
</feature>
<protein>
    <recommendedName>
        <fullName evidence="5">DUF2850 domain-containing protein</fullName>
    </recommendedName>
</protein>
<keyword evidence="2" id="KW-0472">Membrane</keyword>
<dbReference type="Proteomes" id="UP000190834">
    <property type="component" value="Unassembled WGS sequence"/>
</dbReference>
<evidence type="ECO:0000256" key="1">
    <source>
        <dbReference type="SAM" id="MobiDB-lite"/>
    </source>
</evidence>
<accession>A0A1T4Q7G3</accession>
<dbReference type="Pfam" id="PF11012">
    <property type="entry name" value="DUF2850"/>
    <property type="match status" value="1"/>
</dbReference>
<proteinExistence type="predicted"/>
<evidence type="ECO:0008006" key="5">
    <source>
        <dbReference type="Google" id="ProtNLM"/>
    </source>
</evidence>
<keyword evidence="2" id="KW-1133">Transmembrane helix</keyword>
<evidence type="ECO:0000313" key="3">
    <source>
        <dbReference type="EMBL" id="SJZ99616.1"/>
    </source>
</evidence>
<dbReference type="EMBL" id="FUXB01000009">
    <property type="protein sequence ID" value="SJZ99616.1"/>
    <property type="molecule type" value="Genomic_DNA"/>
</dbReference>